<feature type="compositionally biased region" description="Basic and acidic residues" evidence="1">
    <location>
        <begin position="229"/>
        <end position="244"/>
    </location>
</feature>
<dbReference type="EMBL" id="OZ035823">
    <property type="protein sequence ID" value="CAL1567273.1"/>
    <property type="molecule type" value="Genomic_DNA"/>
</dbReference>
<feature type="region of interest" description="Disordered" evidence="1">
    <location>
        <begin position="388"/>
        <end position="431"/>
    </location>
</feature>
<sequence length="573" mass="63756">MFSGGHCKAAFSVSYPTDVLKAAAATVAPSLTPVLANTSLSQLHRMVECVQPMNPQDLQQNQPCGQLTVRPRGGVCGPISTTDFQKTSPILMGMLTRTKDSVPPKTTSQASGKRPYLDDDEILRRINEKLAIFKARMLELSKPSRTPQTSKTSQTSAPASPENAEVCDLEATQANKLALFKSRMQKLREGSFSNKPLNSSPQTSSTSQTSTPAPGVHPQNPEVGSLRVPTEKPESRCIRPERPQGKITQTKKNSAEYGQTLKEDEDSPMVLQALSGTAVSEPVKENPRIIVPRSPADHECTLVGRSYNSHQNICTAVDPLSRVDCVPAVAESTLGKTPERKAPKASDRLPTVPDAWTAFETSEPHAISRAGHGNLLLNLSQTRPDVTFPVGSFQKVPEPEEQERTEDLQKDQAEVRTEMEPPPSESESFLKDPQYEDLTDYEEEVNILHQVSLDGTLRDKLQTLCRLNVDRAKPRRRSSSEAAHLKDHDSKRLKLNPKQRQKHPSQELLPPLMKKTILEAKQLTSAAHRKDQPPSIDQPRGEGYKWKDRSSQEHTSEDWLEQMYGERYHRPHY</sequence>
<feature type="compositionally biased region" description="Basic and acidic residues" evidence="1">
    <location>
        <begin position="483"/>
        <end position="492"/>
    </location>
</feature>
<evidence type="ECO:0000313" key="3">
    <source>
        <dbReference type="Proteomes" id="UP001497482"/>
    </source>
</evidence>
<feature type="compositionally biased region" description="Basic and acidic residues" evidence="1">
    <location>
        <begin position="539"/>
        <end position="557"/>
    </location>
</feature>
<dbReference type="AlphaFoldDB" id="A0AAV2IRS9"/>
<feature type="compositionally biased region" description="Basic residues" evidence="1">
    <location>
        <begin position="493"/>
        <end position="503"/>
    </location>
</feature>
<evidence type="ECO:0000313" key="2">
    <source>
        <dbReference type="EMBL" id="CAL1567273.1"/>
    </source>
</evidence>
<feature type="compositionally biased region" description="Low complexity" evidence="1">
    <location>
        <begin position="199"/>
        <end position="212"/>
    </location>
</feature>
<feature type="region of interest" description="Disordered" evidence="1">
    <location>
        <begin position="141"/>
        <end position="164"/>
    </location>
</feature>
<feature type="region of interest" description="Disordered" evidence="1">
    <location>
        <begin position="191"/>
        <end position="253"/>
    </location>
</feature>
<protein>
    <submittedName>
        <fullName evidence="2">Uncharacterized protein</fullName>
    </submittedName>
</protein>
<accession>A0AAV2IRS9</accession>
<gene>
    <name evidence="2" type="ORF">KC01_LOCUS96</name>
</gene>
<proteinExistence type="predicted"/>
<reference evidence="2 3" key="1">
    <citation type="submission" date="2024-04" db="EMBL/GenBank/DDBJ databases">
        <authorList>
            <person name="Waldvogel A.-M."/>
            <person name="Schoenle A."/>
        </authorList>
    </citation>
    <scope>NUCLEOTIDE SEQUENCE [LARGE SCALE GENOMIC DNA]</scope>
</reference>
<keyword evidence="3" id="KW-1185">Reference proteome</keyword>
<evidence type="ECO:0000256" key="1">
    <source>
        <dbReference type="SAM" id="MobiDB-lite"/>
    </source>
</evidence>
<feature type="compositionally biased region" description="Basic and acidic residues" evidence="1">
    <location>
        <begin position="405"/>
        <end position="419"/>
    </location>
</feature>
<feature type="compositionally biased region" description="Polar residues" evidence="1">
    <location>
        <begin position="143"/>
        <end position="158"/>
    </location>
</feature>
<dbReference type="Proteomes" id="UP001497482">
    <property type="component" value="Chromosome 1"/>
</dbReference>
<organism evidence="2 3">
    <name type="scientific">Knipowitschia caucasica</name>
    <name type="common">Caucasian dwarf goby</name>
    <name type="synonym">Pomatoschistus caucasicus</name>
    <dbReference type="NCBI Taxonomy" id="637954"/>
    <lineage>
        <taxon>Eukaryota</taxon>
        <taxon>Metazoa</taxon>
        <taxon>Chordata</taxon>
        <taxon>Craniata</taxon>
        <taxon>Vertebrata</taxon>
        <taxon>Euteleostomi</taxon>
        <taxon>Actinopterygii</taxon>
        <taxon>Neopterygii</taxon>
        <taxon>Teleostei</taxon>
        <taxon>Neoteleostei</taxon>
        <taxon>Acanthomorphata</taxon>
        <taxon>Gobiaria</taxon>
        <taxon>Gobiiformes</taxon>
        <taxon>Gobioidei</taxon>
        <taxon>Gobiidae</taxon>
        <taxon>Gobiinae</taxon>
        <taxon>Knipowitschia</taxon>
    </lineage>
</organism>
<name>A0AAV2IRS9_KNICA</name>
<feature type="region of interest" description="Disordered" evidence="1">
    <location>
        <begin position="472"/>
        <end position="559"/>
    </location>
</feature>